<evidence type="ECO:0000313" key="2">
    <source>
        <dbReference type="Proteomes" id="UP001055811"/>
    </source>
</evidence>
<organism evidence="1 2">
    <name type="scientific">Cichorium intybus</name>
    <name type="common">Chicory</name>
    <dbReference type="NCBI Taxonomy" id="13427"/>
    <lineage>
        <taxon>Eukaryota</taxon>
        <taxon>Viridiplantae</taxon>
        <taxon>Streptophyta</taxon>
        <taxon>Embryophyta</taxon>
        <taxon>Tracheophyta</taxon>
        <taxon>Spermatophyta</taxon>
        <taxon>Magnoliopsida</taxon>
        <taxon>eudicotyledons</taxon>
        <taxon>Gunneridae</taxon>
        <taxon>Pentapetalae</taxon>
        <taxon>asterids</taxon>
        <taxon>campanulids</taxon>
        <taxon>Asterales</taxon>
        <taxon>Asteraceae</taxon>
        <taxon>Cichorioideae</taxon>
        <taxon>Cichorieae</taxon>
        <taxon>Cichoriinae</taxon>
        <taxon>Cichorium</taxon>
    </lineage>
</organism>
<protein>
    <submittedName>
        <fullName evidence="1">Uncharacterized protein</fullName>
    </submittedName>
</protein>
<reference evidence="2" key="1">
    <citation type="journal article" date="2022" name="Mol. Ecol. Resour.">
        <title>The genomes of chicory, endive, great burdock and yacon provide insights into Asteraceae palaeo-polyploidization history and plant inulin production.</title>
        <authorList>
            <person name="Fan W."/>
            <person name="Wang S."/>
            <person name="Wang H."/>
            <person name="Wang A."/>
            <person name="Jiang F."/>
            <person name="Liu H."/>
            <person name="Zhao H."/>
            <person name="Xu D."/>
            <person name="Zhang Y."/>
        </authorList>
    </citation>
    <scope>NUCLEOTIDE SEQUENCE [LARGE SCALE GENOMIC DNA]</scope>
    <source>
        <strain evidence="2">cv. Punajuju</strain>
    </source>
</reference>
<comment type="caution">
    <text evidence="1">The sequence shown here is derived from an EMBL/GenBank/DDBJ whole genome shotgun (WGS) entry which is preliminary data.</text>
</comment>
<reference evidence="1 2" key="2">
    <citation type="journal article" date="2022" name="Mol. Ecol. Resour.">
        <title>The genomes of chicory, endive, great burdock and yacon provide insights into Asteraceae paleo-polyploidization history and plant inulin production.</title>
        <authorList>
            <person name="Fan W."/>
            <person name="Wang S."/>
            <person name="Wang H."/>
            <person name="Wang A."/>
            <person name="Jiang F."/>
            <person name="Liu H."/>
            <person name="Zhao H."/>
            <person name="Xu D."/>
            <person name="Zhang Y."/>
        </authorList>
    </citation>
    <scope>NUCLEOTIDE SEQUENCE [LARGE SCALE GENOMIC DNA]</scope>
    <source>
        <strain evidence="2">cv. Punajuju</strain>
        <tissue evidence="1">Leaves</tissue>
    </source>
</reference>
<evidence type="ECO:0000313" key="1">
    <source>
        <dbReference type="EMBL" id="KAI3710730.1"/>
    </source>
</evidence>
<keyword evidence="2" id="KW-1185">Reference proteome</keyword>
<dbReference type="EMBL" id="CM042015">
    <property type="protein sequence ID" value="KAI3710730.1"/>
    <property type="molecule type" value="Genomic_DNA"/>
</dbReference>
<dbReference type="Proteomes" id="UP001055811">
    <property type="component" value="Linkage Group LG07"/>
</dbReference>
<proteinExistence type="predicted"/>
<name>A0ACB9AM69_CICIN</name>
<accession>A0ACB9AM69</accession>
<gene>
    <name evidence="1" type="ORF">L2E82_40521</name>
</gene>
<sequence>MASKRPRTTESDEQVVQQYSPTIRRAESSSSKLTNNNRSSPVVVFAHGAGAPSTSEWMIRWKNLLANALNPVEVVTFDYPYISGRRKAAPDAEKLVGFHLEFVRKVAAKYPEHPLILIGKSLGSRVSCMVAADNDIGALAIVCLGYPLKAINGTIRDEPLLKLEVPIMFVQGSNDSFCPLELLEVVRKKLKSLNDLHVIEHGDHSFQIAKKNLELTGMTREEAEQRAAESIAMFVSRIRNEEVIAGPTVCSWSWYLPSFFPQSHGMPPVLVADHGGASGACVVAFVLHTCKLEVDAIQLCQESKNVEEEDVSCEESQNIKTHIVKNWKKSEMILKKRKKSERILKLKLSKAIYDKDGGGSTMEKAILLD</sequence>